<organism evidence="1 2">
    <name type="scientific">Conservatibacter flavescens</name>
    <dbReference type="NCBI Taxonomy" id="28161"/>
    <lineage>
        <taxon>Bacteria</taxon>
        <taxon>Pseudomonadati</taxon>
        <taxon>Pseudomonadota</taxon>
        <taxon>Gammaproteobacteria</taxon>
        <taxon>Pasteurellales</taxon>
        <taxon>Pasteurellaceae</taxon>
        <taxon>Conservatibacter</taxon>
    </lineage>
</organism>
<reference evidence="1 2" key="1">
    <citation type="submission" date="2017-11" db="EMBL/GenBank/DDBJ databases">
        <title>Reclassification of Bisgaard taxon 7 as Conservatibacter flavescens gen. nov., sp. nov.</title>
        <authorList>
            <person name="Christensen H."/>
        </authorList>
    </citation>
    <scope>NUCLEOTIDE SEQUENCE [LARGE SCALE GENOMIC DNA]</scope>
    <source>
        <strain evidence="1 2">7_4</strain>
    </source>
</reference>
<evidence type="ECO:0000313" key="2">
    <source>
        <dbReference type="Proteomes" id="UP000229329"/>
    </source>
</evidence>
<dbReference type="EMBL" id="PHHA01000028">
    <property type="protein sequence ID" value="PJG84513.1"/>
    <property type="molecule type" value="Genomic_DNA"/>
</dbReference>
<gene>
    <name evidence="1" type="ORF">CVP05_10860</name>
</gene>
<dbReference type="AlphaFoldDB" id="A0A2M8S042"/>
<keyword evidence="2" id="KW-1185">Reference proteome</keyword>
<comment type="caution">
    <text evidence="1">The sequence shown here is derived from an EMBL/GenBank/DDBJ whole genome shotgun (WGS) entry which is preliminary data.</text>
</comment>
<dbReference type="PANTHER" id="PTHR30441">
    <property type="entry name" value="DUF748 DOMAIN-CONTAINING PROTEIN"/>
    <property type="match status" value="1"/>
</dbReference>
<dbReference type="PANTHER" id="PTHR30441:SF8">
    <property type="entry name" value="DUF748 DOMAIN-CONTAINING PROTEIN"/>
    <property type="match status" value="1"/>
</dbReference>
<name>A0A2M8S042_9PAST</name>
<dbReference type="GO" id="GO:0005886">
    <property type="term" value="C:plasma membrane"/>
    <property type="evidence" value="ECO:0007669"/>
    <property type="project" value="TreeGrafter"/>
</dbReference>
<evidence type="ECO:0000313" key="1">
    <source>
        <dbReference type="EMBL" id="PJG84513.1"/>
    </source>
</evidence>
<dbReference type="InterPro" id="IPR052894">
    <property type="entry name" value="AsmA-related"/>
</dbReference>
<protein>
    <recommendedName>
        <fullName evidence="3">AsmA-like C-terminal domain-containing protein</fullName>
    </recommendedName>
</protein>
<evidence type="ECO:0008006" key="3">
    <source>
        <dbReference type="Google" id="ProtNLM"/>
    </source>
</evidence>
<proteinExistence type="predicted"/>
<sequence length="391" mass="44691">MMKKSVGVLAIFLLLSFGVFFVQKNRLETQLVAVFAQHDIEIQPQDIRLQLFPLVLTLKNVTYRPKRDWYVAAPKADIEFGFFSLLRTSPVVRFIRVHEAVLHSKVRSDLAEFQGINVSLEPTALSVSDLAENNWFKKAFHLDLSFRSPNNQLPVQLAIRNGVLLSANNAIQLHVTNMVLNKAELHDVRLQYTLNNTVFFRSAQGSLDIYAHDSYRIIGKDVEIATVFAALNIDSIMSGKGDIWGTLQFKQPQLPVGKLAFLVHNGKLNGMNLLSMIAQYIPINYDEQALKEKSLDTEFHSATAQLIWQNDHLQVEKLEMTMPLLHLMGTGKMDFSTQQCDFKTTFLPNIANTKLEVPVSFFGDCRSRQYKVEFNRKLQRSLRELLKEHLR</sequence>
<dbReference type="OrthoDB" id="5689712at2"/>
<accession>A0A2M8S042</accession>
<dbReference type="RefSeq" id="WP_100289591.1">
    <property type="nucleotide sequence ID" value="NZ_PHHA01000028.1"/>
</dbReference>
<dbReference type="Proteomes" id="UP000229329">
    <property type="component" value="Unassembled WGS sequence"/>
</dbReference>
<dbReference type="GO" id="GO:0090313">
    <property type="term" value="P:regulation of protein targeting to membrane"/>
    <property type="evidence" value="ECO:0007669"/>
    <property type="project" value="TreeGrafter"/>
</dbReference>